<dbReference type="Pfam" id="PF16258">
    <property type="entry name" value="DUF4912"/>
    <property type="match status" value="1"/>
</dbReference>
<dbReference type="InterPro" id="IPR032585">
    <property type="entry name" value="DUF4912"/>
</dbReference>
<protein>
    <submittedName>
        <fullName evidence="2">DUF4912 domain-containing protein</fullName>
    </submittedName>
</protein>
<dbReference type="EMBL" id="VGJX01000714">
    <property type="protein sequence ID" value="MBM3275773.1"/>
    <property type="molecule type" value="Genomic_DNA"/>
</dbReference>
<evidence type="ECO:0000313" key="3">
    <source>
        <dbReference type="Proteomes" id="UP000703893"/>
    </source>
</evidence>
<feature type="non-terminal residue" evidence="2">
    <location>
        <position position="1"/>
    </location>
</feature>
<organism evidence="2 3">
    <name type="scientific">Candidatus Tanganyikabacteria bacterium</name>
    <dbReference type="NCBI Taxonomy" id="2961651"/>
    <lineage>
        <taxon>Bacteria</taxon>
        <taxon>Bacillati</taxon>
        <taxon>Candidatus Sericytochromatia</taxon>
        <taxon>Candidatus Tanganyikabacteria</taxon>
    </lineage>
</organism>
<evidence type="ECO:0000256" key="1">
    <source>
        <dbReference type="SAM" id="MobiDB-lite"/>
    </source>
</evidence>
<reference evidence="2 3" key="1">
    <citation type="submission" date="2019-03" db="EMBL/GenBank/DDBJ databases">
        <title>Lake Tanganyika Metagenome-Assembled Genomes (MAGs).</title>
        <authorList>
            <person name="Tran P."/>
        </authorList>
    </citation>
    <scope>NUCLEOTIDE SEQUENCE [LARGE SCALE GENOMIC DNA]</scope>
    <source>
        <strain evidence="2">K_DeepCast_65m_m2_236</strain>
    </source>
</reference>
<name>A0A937X5M1_9BACT</name>
<sequence>YDENRAVLLVRDPQWAYAYWDISKALAESAASKGDFRQILRVQELSGHYGSPAYFFDVQVPRHARSWYLKLPGDGRRYRIELGLHHRDGSYTAVVASNAIEMPSAKPSPVVADKFVALPLPEEPPAFQPEAQAQTHLPPVAEWMVSPETARNPAPLPHPPAPVAGQPAPSRTEPLAIPGTGWEEAEVRPWKNPWSASHPLSPELRPGAPGMSGPVSSDVVTSWGFAPGASEELQQKPRQKEFWLVADAELIVYGATEPDAKVTLRGEKVELRPDGTFSFHFYLPEGVHPIPIRALNADEDDERMITITVTRQTIGDGKTNLRRIH</sequence>
<evidence type="ECO:0000313" key="2">
    <source>
        <dbReference type="EMBL" id="MBM3275773.1"/>
    </source>
</evidence>
<dbReference type="Gene3D" id="2.60.40.10">
    <property type="entry name" value="Immunoglobulins"/>
    <property type="match status" value="1"/>
</dbReference>
<dbReference type="AlphaFoldDB" id="A0A937X5M1"/>
<dbReference type="Proteomes" id="UP000703893">
    <property type="component" value="Unassembled WGS sequence"/>
</dbReference>
<feature type="region of interest" description="Disordered" evidence="1">
    <location>
        <begin position="149"/>
        <end position="171"/>
    </location>
</feature>
<gene>
    <name evidence="2" type="ORF">FJZ00_11510</name>
</gene>
<accession>A0A937X5M1</accession>
<proteinExistence type="predicted"/>
<dbReference type="InterPro" id="IPR013783">
    <property type="entry name" value="Ig-like_fold"/>
</dbReference>
<comment type="caution">
    <text evidence="2">The sequence shown here is derived from an EMBL/GenBank/DDBJ whole genome shotgun (WGS) entry which is preliminary data.</text>
</comment>